<protein>
    <submittedName>
        <fullName evidence="3">Uncharacterized protein</fullName>
    </submittedName>
</protein>
<evidence type="ECO:0000256" key="1">
    <source>
        <dbReference type="SAM" id="Coils"/>
    </source>
</evidence>
<comment type="caution">
    <text evidence="3">The sequence shown here is derived from an EMBL/GenBank/DDBJ whole genome shotgun (WGS) entry which is preliminary data.</text>
</comment>
<accession>A0ABN8RGS2</accession>
<feature type="coiled-coil region" evidence="1">
    <location>
        <begin position="175"/>
        <end position="205"/>
    </location>
</feature>
<reference evidence="3 4" key="1">
    <citation type="submission" date="2022-05" db="EMBL/GenBank/DDBJ databases">
        <authorList>
            <consortium name="Genoscope - CEA"/>
            <person name="William W."/>
        </authorList>
    </citation>
    <scope>NUCLEOTIDE SEQUENCE [LARGE SCALE GENOMIC DNA]</scope>
</reference>
<name>A0ABN8RGS2_9CNID</name>
<feature type="region of interest" description="Disordered" evidence="2">
    <location>
        <begin position="253"/>
        <end position="296"/>
    </location>
</feature>
<evidence type="ECO:0000313" key="3">
    <source>
        <dbReference type="EMBL" id="CAH3178600.1"/>
    </source>
</evidence>
<evidence type="ECO:0000256" key="2">
    <source>
        <dbReference type="SAM" id="MobiDB-lite"/>
    </source>
</evidence>
<keyword evidence="4" id="KW-1185">Reference proteome</keyword>
<sequence length="506" mass="58893">MKQLPLEIENFEEALNTVDNRYNEWFKSRAPLFQFLALLSNMLSAGYGFPLAAETRRHSAALYAIAEERNIRRELGTERERLSHQKQAMTQLEADISRLVRANDGRIEQWRANVESESTDQCPRLPALRTYYEDLIEYTQNSSERLIQAMKKVSTTAIDSEESMVFNDLEQQSSLVCYIQNRNHLRAQLENAKKQRLKVERVRKEVLHTMNFLGKSDPLETIHVDRSDYLCPSTRDQFDRYLSITNTIVQASPRSLDCQDPGDLQFKRRPRKLRKTEQRAPPSTIPESNRLHATDDANKMRRRRILHTACATLTIQPTSIEDAAFLEELVKDADKCLDYAEWFQRYKTATIKRFVGGDGECDDETVRDVRHLLNNVSVHCHLEAMAPLFRDEATADGWHVPTSLSVVGRPMTREHLELALCFKRRGVYNPMHLRPCLGWHGDCLAVQIHGKRPFEMPPYRTLTDYLDNNDYHKHEVRWHWGQPMCVVCRIQSIHFPLLTRKGCEIK</sequence>
<dbReference type="EMBL" id="CALNXK010000242">
    <property type="protein sequence ID" value="CAH3178600.1"/>
    <property type="molecule type" value="Genomic_DNA"/>
</dbReference>
<keyword evidence="1" id="KW-0175">Coiled coil</keyword>
<proteinExistence type="predicted"/>
<evidence type="ECO:0000313" key="4">
    <source>
        <dbReference type="Proteomes" id="UP001159405"/>
    </source>
</evidence>
<dbReference type="Proteomes" id="UP001159405">
    <property type="component" value="Unassembled WGS sequence"/>
</dbReference>
<feature type="non-terminal residue" evidence="3">
    <location>
        <position position="506"/>
    </location>
</feature>
<organism evidence="3 4">
    <name type="scientific">Porites lobata</name>
    <dbReference type="NCBI Taxonomy" id="104759"/>
    <lineage>
        <taxon>Eukaryota</taxon>
        <taxon>Metazoa</taxon>
        <taxon>Cnidaria</taxon>
        <taxon>Anthozoa</taxon>
        <taxon>Hexacorallia</taxon>
        <taxon>Scleractinia</taxon>
        <taxon>Fungiina</taxon>
        <taxon>Poritidae</taxon>
        <taxon>Porites</taxon>
    </lineage>
</organism>
<gene>
    <name evidence="3" type="ORF">PLOB_00020867</name>
</gene>